<proteinExistence type="predicted"/>
<protein>
    <submittedName>
        <fullName evidence="1">Uncharacterized protein</fullName>
    </submittedName>
</protein>
<accession>A0A2P2PZA5</accession>
<organism evidence="1">
    <name type="scientific">Rhizophora mucronata</name>
    <name type="common">Asiatic mangrove</name>
    <dbReference type="NCBI Taxonomy" id="61149"/>
    <lineage>
        <taxon>Eukaryota</taxon>
        <taxon>Viridiplantae</taxon>
        <taxon>Streptophyta</taxon>
        <taxon>Embryophyta</taxon>
        <taxon>Tracheophyta</taxon>
        <taxon>Spermatophyta</taxon>
        <taxon>Magnoliopsida</taxon>
        <taxon>eudicotyledons</taxon>
        <taxon>Gunneridae</taxon>
        <taxon>Pentapetalae</taxon>
        <taxon>rosids</taxon>
        <taxon>fabids</taxon>
        <taxon>Malpighiales</taxon>
        <taxon>Rhizophoraceae</taxon>
        <taxon>Rhizophora</taxon>
    </lineage>
</organism>
<name>A0A2P2PZA5_RHIMU</name>
<reference evidence="1" key="1">
    <citation type="submission" date="2018-02" db="EMBL/GenBank/DDBJ databases">
        <title>Rhizophora mucronata_Transcriptome.</title>
        <authorList>
            <person name="Meera S.P."/>
            <person name="Sreeshan A."/>
            <person name="Augustine A."/>
        </authorList>
    </citation>
    <scope>NUCLEOTIDE SEQUENCE</scope>
    <source>
        <tissue evidence="1">Leaf</tissue>
    </source>
</reference>
<sequence>MEPSDGSQGRKIQFEFLTSSALTLRDVKYQWLEGNTTIRTSMELK</sequence>
<dbReference type="EMBL" id="GGEC01079584">
    <property type="protein sequence ID" value="MBX60068.1"/>
    <property type="molecule type" value="Transcribed_RNA"/>
</dbReference>
<dbReference type="AlphaFoldDB" id="A0A2P2PZA5"/>
<evidence type="ECO:0000313" key="1">
    <source>
        <dbReference type="EMBL" id="MBX60068.1"/>
    </source>
</evidence>